<protein>
    <recommendedName>
        <fullName evidence="5">ABC transporter domain-containing protein</fullName>
    </recommendedName>
</protein>
<dbReference type="Pfam" id="PF00005">
    <property type="entry name" value="ABC_tran"/>
    <property type="match status" value="1"/>
</dbReference>
<gene>
    <name evidence="6" type="ORF">C7B46_15675</name>
</gene>
<keyword evidence="2" id="KW-0813">Transport</keyword>
<keyword evidence="3" id="KW-0547">Nucleotide-binding</keyword>
<dbReference type="Gene3D" id="3.40.50.300">
    <property type="entry name" value="P-loop containing nucleotide triphosphate hydrolases"/>
    <property type="match status" value="1"/>
</dbReference>
<reference evidence="6 7" key="1">
    <citation type="journal article" date="2014" name="BMC Genomics">
        <title>Comparison of environmental and isolate Sulfobacillus genomes reveals diverse carbon, sulfur, nitrogen, and hydrogen metabolisms.</title>
        <authorList>
            <person name="Justice N.B."/>
            <person name="Norman A."/>
            <person name="Brown C.T."/>
            <person name="Singh A."/>
            <person name="Thomas B.C."/>
            <person name="Banfield J.F."/>
        </authorList>
    </citation>
    <scope>NUCLEOTIDE SEQUENCE [LARGE SCALE GENOMIC DNA]</scope>
    <source>
        <strain evidence="6">AMDSBA4</strain>
    </source>
</reference>
<evidence type="ECO:0000256" key="1">
    <source>
        <dbReference type="ARBA" id="ARBA00005417"/>
    </source>
</evidence>
<dbReference type="Proteomes" id="UP000242972">
    <property type="component" value="Unassembled WGS sequence"/>
</dbReference>
<dbReference type="GO" id="GO:0005524">
    <property type="term" value="F:ATP binding"/>
    <property type="evidence" value="ECO:0007669"/>
    <property type="project" value="UniProtKB-KW"/>
</dbReference>
<dbReference type="GO" id="GO:0042626">
    <property type="term" value="F:ATPase-coupled transmembrane transporter activity"/>
    <property type="evidence" value="ECO:0007669"/>
    <property type="project" value="TreeGrafter"/>
</dbReference>
<evidence type="ECO:0000313" key="6">
    <source>
        <dbReference type="EMBL" id="PSR32125.1"/>
    </source>
</evidence>
<dbReference type="InterPro" id="IPR027417">
    <property type="entry name" value="P-loop_NTPase"/>
</dbReference>
<organism evidence="6 7">
    <name type="scientific">Sulfobacillus benefaciens</name>
    <dbReference type="NCBI Taxonomy" id="453960"/>
    <lineage>
        <taxon>Bacteria</taxon>
        <taxon>Bacillati</taxon>
        <taxon>Bacillota</taxon>
        <taxon>Clostridia</taxon>
        <taxon>Eubacteriales</taxon>
        <taxon>Clostridiales Family XVII. Incertae Sedis</taxon>
        <taxon>Sulfobacillus</taxon>
    </lineage>
</organism>
<evidence type="ECO:0000313" key="7">
    <source>
        <dbReference type="Proteomes" id="UP000242972"/>
    </source>
</evidence>
<name>A0A2T2XC91_9FIRM</name>
<feature type="domain" description="ABC transporter" evidence="5">
    <location>
        <begin position="20"/>
        <end position="143"/>
    </location>
</feature>
<comment type="caution">
    <text evidence="6">The sequence shown here is derived from an EMBL/GenBank/DDBJ whole genome shotgun (WGS) entry which is preliminary data.</text>
</comment>
<dbReference type="PANTHER" id="PTHR43553:SF1">
    <property type="entry name" value="ABC TRANSPORTER I FAMILY MEMBER 11, CHLOROPLASTIC"/>
    <property type="match status" value="1"/>
</dbReference>
<dbReference type="InterPro" id="IPR050095">
    <property type="entry name" value="ECF_ABC_transporter_ATP-bd"/>
</dbReference>
<proteinExistence type="inferred from homology"/>
<accession>A0A2T2XC91</accession>
<keyword evidence="4" id="KW-0067">ATP-binding</keyword>
<evidence type="ECO:0000256" key="4">
    <source>
        <dbReference type="ARBA" id="ARBA00022840"/>
    </source>
</evidence>
<comment type="similarity">
    <text evidence="1">Belongs to the ABC transporter superfamily.</text>
</comment>
<sequence>MSWQIEHLKIPHSHWEIESLVVPDSGIWGLVGHNGAGKSQVFSRLISWSIHSKAARFGLVAQNPMLQLTEATVWDQVTWPFRRGRTTLPRETYNRVSQILEDWDLLDLRQQEPWQLSGGQQRCLALAAMECLAPDVYLLDEPLENLDRTHQRVLESKMRKWGKTAAVIITSHSWQWLLTIASAGWWCHEGLIPGDLGDLWYRFAGRPETPLEDLWRRLLDAKIPVTPRAWTDPAWARQEAVKIWDGGIIRQSTL</sequence>
<evidence type="ECO:0000256" key="2">
    <source>
        <dbReference type="ARBA" id="ARBA00022448"/>
    </source>
</evidence>
<dbReference type="PANTHER" id="PTHR43553">
    <property type="entry name" value="HEAVY METAL TRANSPORTER"/>
    <property type="match status" value="1"/>
</dbReference>
<dbReference type="GO" id="GO:0016887">
    <property type="term" value="F:ATP hydrolysis activity"/>
    <property type="evidence" value="ECO:0007669"/>
    <property type="project" value="InterPro"/>
</dbReference>
<evidence type="ECO:0000256" key="3">
    <source>
        <dbReference type="ARBA" id="ARBA00022741"/>
    </source>
</evidence>
<evidence type="ECO:0000259" key="5">
    <source>
        <dbReference type="Pfam" id="PF00005"/>
    </source>
</evidence>
<dbReference type="EMBL" id="PXYW01000051">
    <property type="protein sequence ID" value="PSR32125.1"/>
    <property type="molecule type" value="Genomic_DNA"/>
</dbReference>
<dbReference type="InterPro" id="IPR003439">
    <property type="entry name" value="ABC_transporter-like_ATP-bd"/>
</dbReference>
<dbReference type="AlphaFoldDB" id="A0A2T2XC91"/>
<dbReference type="SUPFAM" id="SSF52540">
    <property type="entry name" value="P-loop containing nucleoside triphosphate hydrolases"/>
    <property type="match status" value="1"/>
</dbReference>